<feature type="region of interest" description="Disordered" evidence="3">
    <location>
        <begin position="789"/>
        <end position="966"/>
    </location>
</feature>
<organism evidence="4 5">
    <name type="scientific">Monosporascus ibericus</name>
    <dbReference type="NCBI Taxonomy" id="155417"/>
    <lineage>
        <taxon>Eukaryota</taxon>
        <taxon>Fungi</taxon>
        <taxon>Dikarya</taxon>
        <taxon>Ascomycota</taxon>
        <taxon>Pezizomycotina</taxon>
        <taxon>Sordariomycetes</taxon>
        <taxon>Xylariomycetidae</taxon>
        <taxon>Xylariales</taxon>
        <taxon>Xylariales incertae sedis</taxon>
        <taxon>Monosporascus</taxon>
    </lineage>
</organism>
<feature type="region of interest" description="Disordered" evidence="3">
    <location>
        <begin position="77"/>
        <end position="107"/>
    </location>
</feature>
<feature type="region of interest" description="Disordered" evidence="3">
    <location>
        <begin position="379"/>
        <end position="763"/>
    </location>
</feature>
<dbReference type="Pfam" id="PF11559">
    <property type="entry name" value="ADIP"/>
    <property type="match status" value="1"/>
</dbReference>
<feature type="compositionally biased region" description="Basic and acidic residues" evidence="3">
    <location>
        <begin position="836"/>
        <end position="852"/>
    </location>
</feature>
<feature type="compositionally biased region" description="Acidic residues" evidence="3">
    <location>
        <begin position="444"/>
        <end position="469"/>
    </location>
</feature>
<evidence type="ECO:0000256" key="3">
    <source>
        <dbReference type="SAM" id="MobiDB-lite"/>
    </source>
</evidence>
<protein>
    <recommendedName>
        <fullName evidence="6">NIMA interactive protein</fullName>
    </recommendedName>
</protein>
<feature type="compositionally biased region" description="Basic and acidic residues" evidence="3">
    <location>
        <begin position="556"/>
        <end position="577"/>
    </location>
</feature>
<dbReference type="OrthoDB" id="312015at2759"/>
<comment type="caution">
    <text evidence="4">The sequence shown here is derived from an EMBL/GenBank/DDBJ whole genome shotgun (WGS) entry which is preliminary data.</text>
</comment>
<feature type="compositionally biased region" description="Low complexity" evidence="3">
    <location>
        <begin position="712"/>
        <end position="722"/>
    </location>
</feature>
<dbReference type="STRING" id="155417.A0A4Q4TMP3"/>
<evidence type="ECO:0000313" key="4">
    <source>
        <dbReference type="EMBL" id="RYP08461.1"/>
    </source>
</evidence>
<reference evidence="4 5" key="1">
    <citation type="submission" date="2018-06" db="EMBL/GenBank/DDBJ databases">
        <title>Complete Genomes of Monosporascus.</title>
        <authorList>
            <person name="Robinson A.J."/>
            <person name="Natvig D.O."/>
        </authorList>
    </citation>
    <scope>NUCLEOTIDE SEQUENCE [LARGE SCALE GENOMIC DNA]</scope>
    <source>
        <strain evidence="4 5">CBS 110550</strain>
    </source>
</reference>
<feature type="compositionally biased region" description="Low complexity" evidence="3">
    <location>
        <begin position="689"/>
        <end position="704"/>
    </location>
</feature>
<dbReference type="EMBL" id="QJNU01000062">
    <property type="protein sequence ID" value="RYP08461.1"/>
    <property type="molecule type" value="Genomic_DNA"/>
</dbReference>
<keyword evidence="5" id="KW-1185">Reference proteome</keyword>
<feature type="region of interest" description="Disordered" evidence="3">
    <location>
        <begin position="248"/>
        <end position="279"/>
    </location>
</feature>
<feature type="compositionally biased region" description="Low complexity" evidence="3">
    <location>
        <begin position="871"/>
        <end position="881"/>
    </location>
</feature>
<gene>
    <name evidence="4" type="ORF">DL764_001887</name>
</gene>
<proteinExistence type="inferred from homology"/>
<feature type="compositionally biased region" description="Polar residues" evidence="3">
    <location>
        <begin position="723"/>
        <end position="743"/>
    </location>
</feature>
<feature type="compositionally biased region" description="Low complexity" evidence="3">
    <location>
        <begin position="893"/>
        <end position="903"/>
    </location>
</feature>
<evidence type="ECO:0000256" key="1">
    <source>
        <dbReference type="ARBA" id="ARBA00009291"/>
    </source>
</evidence>
<evidence type="ECO:0008006" key="6">
    <source>
        <dbReference type="Google" id="ProtNLM"/>
    </source>
</evidence>
<feature type="compositionally biased region" description="Low complexity" evidence="3">
    <location>
        <begin position="817"/>
        <end position="830"/>
    </location>
</feature>
<feature type="compositionally biased region" description="Acidic residues" evidence="3">
    <location>
        <begin position="383"/>
        <end position="395"/>
    </location>
</feature>
<comment type="similarity">
    <text evidence="1">Belongs to the ADIP family.</text>
</comment>
<accession>A0A4Q4TMP3</accession>
<feature type="compositionally biased region" description="Basic and acidic residues" evidence="3">
    <location>
        <begin position="627"/>
        <end position="644"/>
    </location>
</feature>
<feature type="compositionally biased region" description="Pro residues" evidence="3">
    <location>
        <begin position="671"/>
        <end position="688"/>
    </location>
</feature>
<name>A0A4Q4TMP3_9PEZI</name>
<keyword evidence="2" id="KW-0175">Coiled coil</keyword>
<evidence type="ECO:0000313" key="5">
    <source>
        <dbReference type="Proteomes" id="UP000293360"/>
    </source>
</evidence>
<sequence length="966" mass="105524">MIDSENLRTASLYINNQLLSRGLLRDGQSIDFADPGRCDGGVQATMGNVMSVVNDLILRRDRDAEHRESLSSTLRTLRTESQRQATEHQRTADRLTDAQRRLDSAEATERALRAQLRAAEGSVHRLKEEAQRTRALVAQTRAACATEVRRRDRQIEGLKRAVVEAGRVRGSGGSGRRNGNVATITISGEVGGEDEALPPGATTDEAYDLRMETNEFLTRLASSLSEENESLRALVRRAVEGLREMSGLEGAAGKGGDAGGTADAAAAPQQQQPHQRSAEELAAELDAVLDHLRTILTNPSFVPIEEVEVRDDEIQRLRTGFERLETRWKEAVVLIDGWRRRMGSGGRSVDVEELSAGLRLSPVRVQDVRETADLVPTNLSCVLEEEEEEEEEEPYAQEQKEEVNRVHQQQGREETQKKDEQRPRSPSPAESLRLVPAPGYEGREGDEDGSESSSIFEDDIDMDELEAEEPNVQVLQESTWRRSMEHSPPLPEPPELSPLKDSYSSGNRGSGLNSNAQPHPERPGDCATINEEKTWELAAATATAGEIPPVPPPHTVDYKRRSQEKPGNESKENKSKPSELVLSTDSRSDSRSTAYDSPLFGRSGEKPSMSDPSKKLFSKPSCPANESPKKQEPEQKAKQSDHSKSAPGTPKTGSGRRPQTRSSTKRVASNPNPPPPPPPEQPSQPSPAPTTKSTASSKSASAQNGTQLSKPTSTAIAITATTQSRNPSPVRNNNATNLQTANSRLPRRNNLAAPPQQQTPLTMETIAAKLAAAEREADAARARAKLRAARLGKRVAAARKGGAKQTNDDAGPKGPDSTATTNSTAATTTSQAHPPKPRECEQRQQRERERRQAAVNSDLEDVDPVKKDMTNNNNNNNNNNNSHARLPPPTPTSPRRNNNTNNDPDADELAAASPEIEIKVQKRKRDRRMSAATAASRRASRRRSTLSPWELESLIRGGVGVESPAR</sequence>
<dbReference type="InterPro" id="IPR021622">
    <property type="entry name" value="Afadin/alpha-actinin-bd"/>
</dbReference>
<evidence type="ECO:0000256" key="2">
    <source>
        <dbReference type="ARBA" id="ARBA00023054"/>
    </source>
</evidence>
<feature type="compositionally biased region" description="Gly residues" evidence="3">
    <location>
        <begin position="250"/>
        <end position="259"/>
    </location>
</feature>
<dbReference type="Proteomes" id="UP000293360">
    <property type="component" value="Unassembled WGS sequence"/>
</dbReference>
<feature type="compositionally biased region" description="Basic and acidic residues" evidence="3">
    <location>
        <begin position="398"/>
        <end position="423"/>
    </location>
</feature>
<feature type="compositionally biased region" description="Low complexity" evidence="3">
    <location>
        <begin position="497"/>
        <end position="515"/>
    </location>
</feature>
<feature type="compositionally biased region" description="Basic and acidic residues" evidence="3">
    <location>
        <begin position="519"/>
        <end position="535"/>
    </location>
</feature>
<dbReference type="AlphaFoldDB" id="A0A4Q4TMP3"/>